<gene>
    <name evidence="14" type="ORF">MVES_001127</name>
</gene>
<feature type="region of interest" description="Disordered" evidence="9">
    <location>
        <begin position="229"/>
        <end position="305"/>
    </location>
</feature>
<evidence type="ECO:0000259" key="13">
    <source>
        <dbReference type="Pfam" id="PF12589"/>
    </source>
</evidence>
<dbReference type="Pfam" id="PF10496">
    <property type="entry name" value="Syntaxin-18_N"/>
    <property type="match status" value="1"/>
</dbReference>
<sequence>MSRPEHLAPPEIYYGDTEAQKYTSNTRNQTIQAEMTQRAIELMALPEHRRPGLILDIGCGSGLSGEILTWEGYEWVGFDISPSMLSVGLERDAEGDMLLADAGHGCMFRPGCFDGAISISVLQWLCNADTSYNAPGTRLSTFFSTLYACLTRGARCVFQFYPENDSQIQFIMSMATKAGFGGGLVVDYPNSVKAKKIYLVLWVGGEMIAGMNGEGMGVKQQLPEAYDFDQDSRGATVRNETRKVGAQRDRKRKKQGESAKEYIQRKKVLDRARGKTNVPHDSKYSGKKRRRKSLAMSRPRPAKVDQTPEFRTLLQGCEQYSSPPAPPKLDSVREKQLAAAQAWLTEAYRIKRHISSLYTFLSTIRRPYLDITSTSKRLADRDDAMSNPVDGDDALAKWQHITSLSESERDEVDFQVKLVVKRCLDRVQELERGEKLRREAAERTFSSASVSAFAPLRLLNGNAQARQKAASDAVGMHHSSITQYLSEQLARVSSIQATMQQRRAEAQRQRYEKLSDGAKNAAWNAARHTDATAEVALRGTVGALDAGKDDLTYQLSPEQLQTFEQEASALIQSLHSDLQAVHHAEQQLHDISELQTRIVQHLQEQNEHTSNLFAETAVHGDQVTSGNVQLRRAKERNRRANQFLSLFFVLSGLVLLLMHWLD</sequence>
<dbReference type="Gene3D" id="3.40.50.150">
    <property type="entry name" value="Vaccinia Virus protein VP39"/>
    <property type="match status" value="1"/>
</dbReference>
<dbReference type="PANTHER" id="PTHR12734">
    <property type="entry name" value="METHYLTRANSFERASE-RELATED"/>
    <property type="match status" value="1"/>
</dbReference>
<dbReference type="STRING" id="2020962.A0A2N1JEN5"/>
<evidence type="ECO:0000259" key="11">
    <source>
        <dbReference type="Pfam" id="PF08241"/>
    </source>
</evidence>
<dbReference type="OrthoDB" id="2877at2759"/>
<dbReference type="InterPro" id="IPR039769">
    <property type="entry name" value="Bud23-like"/>
</dbReference>
<keyword evidence="7" id="KW-0949">S-adenosyl-L-methionine</keyword>
<evidence type="ECO:0000256" key="4">
    <source>
        <dbReference type="ARBA" id="ARBA00022490"/>
    </source>
</evidence>
<reference evidence="14 15" key="1">
    <citation type="submission" date="2017-10" db="EMBL/GenBank/DDBJ databases">
        <title>A novel species of cold-tolerant Malassezia isolated from bats.</title>
        <authorList>
            <person name="Lorch J.M."/>
            <person name="Palmer J.M."/>
            <person name="Vanderwolf K.J."/>
            <person name="Schmidt K.Z."/>
            <person name="Verant M.L."/>
            <person name="Weller T.J."/>
            <person name="Blehert D.S."/>
        </authorList>
    </citation>
    <scope>NUCLEOTIDE SEQUENCE [LARGE SCALE GENOMIC DNA]</scope>
    <source>
        <strain evidence="14 15">NWHC:44797-103</strain>
    </source>
</reference>
<dbReference type="SUPFAM" id="SSF53335">
    <property type="entry name" value="S-adenosyl-L-methionine-dependent methyltransferases"/>
    <property type="match status" value="1"/>
</dbReference>
<evidence type="ECO:0000256" key="3">
    <source>
        <dbReference type="ARBA" id="ARBA00005547"/>
    </source>
</evidence>
<evidence type="ECO:0000256" key="1">
    <source>
        <dbReference type="ARBA" id="ARBA00004123"/>
    </source>
</evidence>
<evidence type="ECO:0000256" key="7">
    <source>
        <dbReference type="ARBA" id="ARBA00022691"/>
    </source>
</evidence>
<evidence type="ECO:0000256" key="10">
    <source>
        <dbReference type="SAM" id="Phobius"/>
    </source>
</evidence>
<evidence type="ECO:0000256" key="5">
    <source>
        <dbReference type="ARBA" id="ARBA00022603"/>
    </source>
</evidence>
<keyword evidence="10" id="KW-1133">Transmembrane helix</keyword>
<organism evidence="14 15">
    <name type="scientific">Malassezia vespertilionis</name>
    <dbReference type="NCBI Taxonomy" id="2020962"/>
    <lineage>
        <taxon>Eukaryota</taxon>
        <taxon>Fungi</taxon>
        <taxon>Dikarya</taxon>
        <taxon>Basidiomycota</taxon>
        <taxon>Ustilaginomycotina</taxon>
        <taxon>Malasseziomycetes</taxon>
        <taxon>Malasseziales</taxon>
        <taxon>Malasseziaceae</taxon>
        <taxon>Malassezia</taxon>
    </lineage>
</organism>
<dbReference type="FunFam" id="3.40.50.150:FF:000017">
    <property type="entry name" value="probable 18S rRNA (Guanine-N(7))-methyltransferase"/>
    <property type="match status" value="1"/>
</dbReference>
<dbReference type="GO" id="GO:0016435">
    <property type="term" value="F:rRNA (guanine) methyltransferase activity"/>
    <property type="evidence" value="ECO:0007669"/>
    <property type="project" value="InterPro"/>
</dbReference>
<evidence type="ECO:0000256" key="6">
    <source>
        <dbReference type="ARBA" id="ARBA00022679"/>
    </source>
</evidence>
<proteinExistence type="inferred from homology"/>
<keyword evidence="4" id="KW-0963">Cytoplasm</keyword>
<feature type="transmembrane region" description="Helical" evidence="10">
    <location>
        <begin position="640"/>
        <end position="661"/>
    </location>
</feature>
<feature type="domain" description="Methyltransferase type 11" evidence="11">
    <location>
        <begin position="55"/>
        <end position="153"/>
    </location>
</feature>
<dbReference type="GO" id="GO:0005737">
    <property type="term" value="C:cytoplasm"/>
    <property type="evidence" value="ECO:0007669"/>
    <property type="project" value="UniProtKB-SubCell"/>
</dbReference>
<dbReference type="GO" id="GO:0070476">
    <property type="term" value="P:rRNA (guanine-N7)-methylation"/>
    <property type="evidence" value="ECO:0007669"/>
    <property type="project" value="InterPro"/>
</dbReference>
<feature type="compositionally biased region" description="Basic and acidic residues" evidence="9">
    <location>
        <begin position="255"/>
        <end position="284"/>
    </location>
</feature>
<dbReference type="GO" id="GO:0005730">
    <property type="term" value="C:nucleolus"/>
    <property type="evidence" value="ECO:0007669"/>
    <property type="project" value="UniProtKB-ARBA"/>
</dbReference>
<evidence type="ECO:0000259" key="12">
    <source>
        <dbReference type="Pfam" id="PF10496"/>
    </source>
</evidence>
<dbReference type="CDD" id="cd02440">
    <property type="entry name" value="AdoMet_MTases"/>
    <property type="match status" value="1"/>
</dbReference>
<dbReference type="InterPro" id="IPR022238">
    <property type="entry name" value="Bud23_C"/>
</dbReference>
<keyword evidence="8" id="KW-0539">Nucleus</keyword>
<protein>
    <submittedName>
        <fullName evidence="14">Uncharacterized protein</fullName>
    </submittedName>
</protein>
<dbReference type="Pfam" id="PF12589">
    <property type="entry name" value="WBS_methylT"/>
    <property type="match status" value="1"/>
</dbReference>
<keyword evidence="10" id="KW-0472">Membrane</keyword>
<dbReference type="InterPro" id="IPR013216">
    <property type="entry name" value="Methyltransf_11"/>
</dbReference>
<dbReference type="InterPro" id="IPR019529">
    <property type="entry name" value="Syntaxin-18_N"/>
</dbReference>
<dbReference type="PANTHER" id="PTHR12734:SF0">
    <property type="entry name" value="18S RRNA (GUANINE-N(7))-METHYLTRANSFERASE-RELATED"/>
    <property type="match status" value="1"/>
</dbReference>
<keyword evidence="5" id="KW-0489">Methyltransferase</keyword>
<evidence type="ECO:0000256" key="9">
    <source>
        <dbReference type="SAM" id="MobiDB-lite"/>
    </source>
</evidence>
<dbReference type="Proteomes" id="UP000232875">
    <property type="component" value="Unassembled WGS sequence"/>
</dbReference>
<evidence type="ECO:0000256" key="8">
    <source>
        <dbReference type="ARBA" id="ARBA00023242"/>
    </source>
</evidence>
<dbReference type="EMBL" id="KZ454988">
    <property type="protein sequence ID" value="PKI85009.1"/>
    <property type="molecule type" value="Genomic_DNA"/>
</dbReference>
<comment type="similarity">
    <text evidence="3">Belongs to the class I-like SAM-binding methyltransferase superfamily. BUD23/WBSCR22 family.</text>
</comment>
<dbReference type="Pfam" id="PF08241">
    <property type="entry name" value="Methyltransf_11"/>
    <property type="match status" value="1"/>
</dbReference>
<keyword evidence="15" id="KW-1185">Reference proteome</keyword>
<feature type="domain" description="18S rRNA (guanine(1575)-N(7))-methyltransferase Bud23 C-terminal" evidence="13">
    <location>
        <begin position="216"/>
        <end position="290"/>
    </location>
</feature>
<comment type="subcellular location">
    <subcellularLocation>
        <location evidence="2">Cytoplasm</location>
    </subcellularLocation>
    <subcellularLocation>
        <location evidence="1">Nucleus</location>
    </subcellularLocation>
</comment>
<evidence type="ECO:0000256" key="2">
    <source>
        <dbReference type="ARBA" id="ARBA00004496"/>
    </source>
</evidence>
<dbReference type="Gene3D" id="1.20.5.110">
    <property type="match status" value="1"/>
</dbReference>
<name>A0A2N1JEN5_9BASI</name>
<feature type="compositionally biased region" description="Basic and acidic residues" evidence="9">
    <location>
        <begin position="239"/>
        <end position="248"/>
    </location>
</feature>
<feature type="domain" description="SNARE-complex protein Syntaxin-18 N-terminal" evidence="12">
    <location>
        <begin position="305"/>
        <end position="375"/>
    </location>
</feature>
<keyword evidence="6" id="KW-0808">Transferase</keyword>
<keyword evidence="10" id="KW-0812">Transmembrane</keyword>
<accession>A0A2N1JEN5</accession>
<dbReference type="InterPro" id="IPR029063">
    <property type="entry name" value="SAM-dependent_MTases_sf"/>
</dbReference>
<dbReference type="AlphaFoldDB" id="A0A2N1JEN5"/>
<evidence type="ECO:0000313" key="15">
    <source>
        <dbReference type="Proteomes" id="UP000232875"/>
    </source>
</evidence>
<evidence type="ECO:0000313" key="14">
    <source>
        <dbReference type="EMBL" id="PKI85009.1"/>
    </source>
</evidence>